<feature type="transmembrane region" description="Helical" evidence="6">
    <location>
        <begin position="175"/>
        <end position="195"/>
    </location>
</feature>
<dbReference type="GeneID" id="14913301"/>
<keyword evidence="2" id="KW-0813">Transport</keyword>
<accession>L8GI39</accession>
<dbReference type="PANTHER" id="PTHR10778">
    <property type="entry name" value="SOLUTE CARRIER FAMILY 35 MEMBER B"/>
    <property type="match status" value="1"/>
</dbReference>
<organism evidence="7 8">
    <name type="scientific">Acanthamoeba castellanii (strain ATCC 30010 / Neff)</name>
    <dbReference type="NCBI Taxonomy" id="1257118"/>
    <lineage>
        <taxon>Eukaryota</taxon>
        <taxon>Amoebozoa</taxon>
        <taxon>Discosea</taxon>
        <taxon>Longamoebia</taxon>
        <taxon>Centramoebida</taxon>
        <taxon>Acanthamoebidae</taxon>
        <taxon>Acanthamoeba</taxon>
    </lineage>
</organism>
<evidence type="ECO:0000256" key="4">
    <source>
        <dbReference type="ARBA" id="ARBA00022989"/>
    </source>
</evidence>
<evidence type="ECO:0000256" key="3">
    <source>
        <dbReference type="ARBA" id="ARBA00022692"/>
    </source>
</evidence>
<evidence type="ECO:0000256" key="2">
    <source>
        <dbReference type="ARBA" id="ARBA00022448"/>
    </source>
</evidence>
<feature type="transmembrane region" description="Helical" evidence="6">
    <location>
        <begin position="58"/>
        <end position="81"/>
    </location>
</feature>
<proteinExistence type="predicted"/>
<name>L8GI39_ACACF</name>
<reference evidence="7 8" key="1">
    <citation type="journal article" date="2013" name="Genome Biol.">
        <title>Genome of Acanthamoeba castellanii highlights extensive lateral gene transfer and early evolution of tyrosine kinase signaling.</title>
        <authorList>
            <person name="Clarke M."/>
            <person name="Lohan A.J."/>
            <person name="Liu B."/>
            <person name="Lagkouvardos I."/>
            <person name="Roy S."/>
            <person name="Zafar N."/>
            <person name="Bertelli C."/>
            <person name="Schilde C."/>
            <person name="Kianianmomeni A."/>
            <person name="Burglin T.R."/>
            <person name="Frech C."/>
            <person name="Turcotte B."/>
            <person name="Kopec K.O."/>
            <person name="Synnott J.M."/>
            <person name="Choo C."/>
            <person name="Paponov I."/>
            <person name="Finkler A."/>
            <person name="Soon Heng Tan C."/>
            <person name="Hutchins A.P."/>
            <person name="Weinmeier T."/>
            <person name="Rattei T."/>
            <person name="Chu J.S."/>
            <person name="Gimenez G."/>
            <person name="Irimia M."/>
            <person name="Rigden D.J."/>
            <person name="Fitzpatrick D.A."/>
            <person name="Lorenzo-Morales J."/>
            <person name="Bateman A."/>
            <person name="Chiu C.H."/>
            <person name="Tang P."/>
            <person name="Hegemann P."/>
            <person name="Fromm H."/>
            <person name="Raoult D."/>
            <person name="Greub G."/>
            <person name="Miranda-Saavedra D."/>
            <person name="Chen N."/>
            <person name="Nash P."/>
            <person name="Ginger M.L."/>
            <person name="Horn M."/>
            <person name="Schaap P."/>
            <person name="Caler L."/>
            <person name="Loftus B."/>
        </authorList>
    </citation>
    <scope>NUCLEOTIDE SEQUENCE [LARGE SCALE GENOMIC DNA]</scope>
    <source>
        <strain evidence="7 8">Neff</strain>
    </source>
</reference>
<comment type="subcellular location">
    <subcellularLocation>
        <location evidence="1">Membrane</location>
        <topology evidence="1">Multi-pass membrane protein</topology>
    </subcellularLocation>
</comment>
<dbReference type="GO" id="GO:0000139">
    <property type="term" value="C:Golgi membrane"/>
    <property type="evidence" value="ECO:0007669"/>
    <property type="project" value="TreeGrafter"/>
</dbReference>
<dbReference type="KEGG" id="acan:ACA1_092790"/>
<evidence type="ECO:0000313" key="8">
    <source>
        <dbReference type="Proteomes" id="UP000011083"/>
    </source>
</evidence>
<evidence type="ECO:0000313" key="7">
    <source>
        <dbReference type="EMBL" id="ELR12745.1"/>
    </source>
</evidence>
<dbReference type="GO" id="GO:0046964">
    <property type="term" value="F:3'-phosphoadenosine 5'-phosphosulfate transmembrane transporter activity"/>
    <property type="evidence" value="ECO:0007669"/>
    <property type="project" value="TreeGrafter"/>
</dbReference>
<feature type="transmembrane region" description="Helical" evidence="6">
    <location>
        <begin position="26"/>
        <end position="46"/>
    </location>
</feature>
<feature type="transmembrane region" description="Helical" evidence="6">
    <location>
        <begin position="248"/>
        <end position="269"/>
    </location>
</feature>
<dbReference type="OrthoDB" id="16233at2759"/>
<feature type="transmembrane region" description="Helical" evidence="6">
    <location>
        <begin position="150"/>
        <end position="169"/>
    </location>
</feature>
<dbReference type="PANTHER" id="PTHR10778:SF8">
    <property type="entry name" value="ADENOSINE 3'-PHOSPHO 5'-PHOSPHOSULFATE TRANSPORTER 2"/>
    <property type="match status" value="1"/>
</dbReference>
<dbReference type="InterPro" id="IPR013657">
    <property type="entry name" value="SCL35B1-4/HUT1"/>
</dbReference>
<gene>
    <name evidence="7" type="ORF">ACA1_092790</name>
</gene>
<feature type="transmembrane region" description="Helical" evidence="6">
    <location>
        <begin position="215"/>
        <end position="236"/>
    </location>
</feature>
<keyword evidence="3 6" id="KW-0812">Transmembrane</keyword>
<dbReference type="VEuPathDB" id="AmoebaDB:ACA1_092790"/>
<sequence>MDVGLKEKQPQALSLLGIPVGHLPQFVQLLICVGGVFFFHICHGYLQEAIFKVPGYKYGLFLTLFELLAFMLFSVSSVNVFSNERRTPLRYYFILSLLLLLTTGLGNASLGYLNYPTKVILRSAKVIPAMLCGLLVIQKRLTNARSSYTLAEYCGAALVSAGLALFTLADSQLSPNFNVIGLAMVMTSVLSEALLSNFQEKILKNFGSPQSEMVFYSNFVGFVQILAVTIFSGELVTAMEFCMQNKGTLGLVMMEATMGYFGVYFYLAIIKRKVVTLVLSFIIFPKPFTWLYLLSGIMVFSGFGLNTYVNNAQWIHDKLQAWLEQRKGINQEEWE</sequence>
<evidence type="ECO:0000256" key="1">
    <source>
        <dbReference type="ARBA" id="ARBA00004141"/>
    </source>
</evidence>
<evidence type="ECO:0000256" key="6">
    <source>
        <dbReference type="SAM" id="Phobius"/>
    </source>
</evidence>
<keyword evidence="4 6" id="KW-1133">Transmembrane helix</keyword>
<dbReference type="Proteomes" id="UP000011083">
    <property type="component" value="Unassembled WGS sequence"/>
</dbReference>
<feature type="transmembrane region" description="Helical" evidence="6">
    <location>
        <begin position="93"/>
        <end position="113"/>
    </location>
</feature>
<dbReference type="AlphaFoldDB" id="L8GI39"/>
<protein>
    <submittedName>
        <fullName evidence="7">UAA transporter family protein</fullName>
    </submittedName>
</protein>
<dbReference type="Pfam" id="PF08449">
    <property type="entry name" value="UAA"/>
    <property type="match status" value="1"/>
</dbReference>
<dbReference type="GO" id="GO:0005789">
    <property type="term" value="C:endoplasmic reticulum membrane"/>
    <property type="evidence" value="ECO:0007669"/>
    <property type="project" value="TreeGrafter"/>
</dbReference>
<keyword evidence="5 6" id="KW-0472">Membrane</keyword>
<dbReference type="EMBL" id="KB008103">
    <property type="protein sequence ID" value="ELR12745.1"/>
    <property type="molecule type" value="Genomic_DNA"/>
</dbReference>
<dbReference type="RefSeq" id="XP_004334758.1">
    <property type="nucleotide sequence ID" value="XM_004334710.1"/>
</dbReference>
<evidence type="ECO:0000256" key="5">
    <source>
        <dbReference type="ARBA" id="ARBA00023136"/>
    </source>
</evidence>
<dbReference type="OMA" id="QIMFKSA"/>
<keyword evidence="8" id="KW-1185">Reference proteome</keyword>